<protein>
    <recommendedName>
        <fullName evidence="9">Ribokinase</fullName>
        <shortName evidence="9">RK</shortName>
        <ecNumber evidence="9">2.7.1.15</ecNumber>
    </recommendedName>
</protein>
<comment type="function">
    <text evidence="9">Catalyzes the phosphorylation of ribose at O-5 in a reaction requiring ATP and magnesium. The resulting D-ribose-5-phosphate can then be used either for sythesis of nucleotides, histidine, and tryptophan, or as a component of the pentose phosphate pathway.</text>
</comment>
<dbReference type="EMBL" id="CP043732">
    <property type="protein sequence ID" value="QMU97362.1"/>
    <property type="molecule type" value="Genomic_DNA"/>
</dbReference>
<evidence type="ECO:0000256" key="5">
    <source>
        <dbReference type="ARBA" id="ARBA00022840"/>
    </source>
</evidence>
<keyword evidence="7 9" id="KW-0630">Potassium</keyword>
<comment type="cofactor">
    <cofactor evidence="9">
        <name>Mg(2+)</name>
        <dbReference type="ChEBI" id="CHEBI:18420"/>
    </cofactor>
    <text evidence="9">Requires a divalent cation, most likely magnesium in vivo, as an electrophilic catalyst to aid phosphoryl group transfer. It is the chelate of the metal and the nucleotide that is the actual substrate.</text>
</comment>
<dbReference type="PANTHER" id="PTHR10584">
    <property type="entry name" value="SUGAR KINASE"/>
    <property type="match status" value="1"/>
</dbReference>
<evidence type="ECO:0000256" key="6">
    <source>
        <dbReference type="ARBA" id="ARBA00022842"/>
    </source>
</evidence>
<dbReference type="GO" id="GO:0004747">
    <property type="term" value="F:ribokinase activity"/>
    <property type="evidence" value="ECO:0007669"/>
    <property type="project" value="UniProtKB-UniRule"/>
</dbReference>
<keyword evidence="2 9" id="KW-0479">Metal-binding</keyword>
<evidence type="ECO:0000313" key="11">
    <source>
        <dbReference type="EMBL" id="QMU97362.1"/>
    </source>
</evidence>
<gene>
    <name evidence="9" type="primary">rbsK</name>
    <name evidence="11" type="ORF">FVO59_09125</name>
</gene>
<comment type="subunit">
    <text evidence="9">Homodimer.</text>
</comment>
<comment type="caution">
    <text evidence="9">Lacks conserved residue(s) required for the propagation of feature annotation.</text>
</comment>
<keyword evidence="8 9" id="KW-0119">Carbohydrate metabolism</keyword>
<sequence>MTGRVVVVGSINADIITSVRERPGGGRTVLATDIVRRAGGKGANQAAAAARAGAATILIAAVGDDAEAEVQLAELREDGVDVSRVRTVRGASTGLALITVTPDGENSIIVAAGANAELTQDHALAEIEGSDPAVVVLQTEVAIDLIEAVARWCRSRGVRLLLNDGPVVALGAETLAAADPLVVNEHEAREICGDPSGLGTDDIVRRLAEVTGAPSVVVTLGGQGGRIIDRGVEYSVPAERAPEVLDTTGAGDAFLGTLAAAIAEGEALRDAVRRATSAAAQSVSWIGARPPRR</sequence>
<keyword evidence="3 9" id="KW-0547">Nucleotide-binding</keyword>
<evidence type="ECO:0000256" key="7">
    <source>
        <dbReference type="ARBA" id="ARBA00022958"/>
    </source>
</evidence>
<feature type="binding site" evidence="9">
    <location>
        <position position="140"/>
    </location>
    <ligand>
        <name>substrate</name>
    </ligand>
</feature>
<dbReference type="InterPro" id="IPR002139">
    <property type="entry name" value="Ribo/fructo_kinase"/>
</dbReference>
<dbReference type="InterPro" id="IPR029056">
    <property type="entry name" value="Ribokinase-like"/>
</dbReference>
<dbReference type="Pfam" id="PF00294">
    <property type="entry name" value="PfkB"/>
    <property type="match status" value="1"/>
</dbReference>
<feature type="binding site" evidence="9">
    <location>
        <begin position="219"/>
        <end position="224"/>
    </location>
    <ligand>
        <name>ATP</name>
        <dbReference type="ChEBI" id="CHEBI:30616"/>
    </ligand>
</feature>
<feature type="binding site" evidence="9">
    <location>
        <position position="184"/>
    </location>
    <ligand>
        <name>ATP</name>
        <dbReference type="ChEBI" id="CHEBI:30616"/>
    </ligand>
</feature>
<feature type="binding site" evidence="9">
    <location>
        <position position="282"/>
    </location>
    <ligand>
        <name>K(+)</name>
        <dbReference type="ChEBI" id="CHEBI:29103"/>
    </ligand>
</feature>
<keyword evidence="1 9" id="KW-0808">Transferase</keyword>
<dbReference type="AlphaFoldDB" id="A0A7D8AGN2"/>
<keyword evidence="6 9" id="KW-0460">Magnesium</keyword>
<keyword evidence="5 9" id="KW-0067">ATP-binding</keyword>
<evidence type="ECO:0000256" key="8">
    <source>
        <dbReference type="ARBA" id="ARBA00023277"/>
    </source>
</evidence>
<dbReference type="PANTHER" id="PTHR10584:SF166">
    <property type="entry name" value="RIBOKINASE"/>
    <property type="match status" value="1"/>
</dbReference>
<comment type="activity regulation">
    <text evidence="9">Activated by a monovalent cation that binds near, but not in, the active site. The most likely occupant of the site in vivo is potassium. Ion binding induces a conformational change that may alter substrate affinity.</text>
</comment>
<feature type="binding site" evidence="9">
    <location>
        <position position="252"/>
    </location>
    <ligand>
        <name>substrate</name>
    </ligand>
</feature>
<dbReference type="UniPathway" id="UPA00916">
    <property type="reaction ID" value="UER00889"/>
</dbReference>
<feature type="binding site" evidence="9">
    <location>
        <begin position="12"/>
        <end position="14"/>
    </location>
    <ligand>
        <name>substrate</name>
    </ligand>
</feature>
<feature type="binding site" evidence="9">
    <location>
        <begin position="251"/>
        <end position="252"/>
    </location>
    <ligand>
        <name>ATP</name>
        <dbReference type="ChEBI" id="CHEBI:30616"/>
    </ligand>
</feature>
<feature type="domain" description="Carbohydrate kinase PfkB" evidence="10">
    <location>
        <begin position="4"/>
        <end position="290"/>
    </location>
</feature>
<dbReference type="Proteomes" id="UP000515708">
    <property type="component" value="Chromosome"/>
</dbReference>
<dbReference type="EC" id="2.7.1.15" evidence="9"/>
<feature type="binding site" evidence="9">
    <location>
        <position position="246"/>
    </location>
    <ligand>
        <name>K(+)</name>
        <dbReference type="ChEBI" id="CHEBI:29103"/>
    </ligand>
</feature>
<comment type="subcellular location">
    <subcellularLocation>
        <location evidence="9">Cytoplasm</location>
    </subcellularLocation>
</comment>
<dbReference type="GO" id="GO:0019303">
    <property type="term" value="P:D-ribose catabolic process"/>
    <property type="evidence" value="ECO:0007669"/>
    <property type="project" value="UniProtKB-UniRule"/>
</dbReference>
<feature type="active site" description="Proton acceptor" evidence="9">
    <location>
        <position position="252"/>
    </location>
</feature>
<accession>A0A7D8AGN2</accession>
<dbReference type="HAMAP" id="MF_01987">
    <property type="entry name" value="Ribokinase"/>
    <property type="match status" value="1"/>
</dbReference>
<feature type="binding site" evidence="9">
    <location>
        <position position="287"/>
    </location>
    <ligand>
        <name>K(+)</name>
        <dbReference type="ChEBI" id="CHEBI:29103"/>
    </ligand>
</feature>
<dbReference type="InterPro" id="IPR011877">
    <property type="entry name" value="Ribokinase"/>
</dbReference>
<feature type="binding site" evidence="9">
    <location>
        <begin position="40"/>
        <end position="44"/>
    </location>
    <ligand>
        <name>substrate</name>
    </ligand>
</feature>
<dbReference type="Gene3D" id="3.40.1190.20">
    <property type="match status" value="1"/>
</dbReference>
<evidence type="ECO:0000256" key="9">
    <source>
        <dbReference type="HAMAP-Rule" id="MF_01987"/>
    </source>
</evidence>
<reference evidence="11 12" key="1">
    <citation type="journal article" date="2020" name="Front. Microbiol.">
        <title>Design of Bacterial Strain-Specific qPCR Assays Using NGS Data and Publicly Available Resources and Its Application to Track Biocontrol Strains.</title>
        <authorList>
            <person name="Hernandez I."/>
            <person name="Sant C."/>
            <person name="Martinez R."/>
            <person name="Fernandez C."/>
        </authorList>
    </citation>
    <scope>NUCLEOTIDE SEQUENCE [LARGE SCALE GENOMIC DNA]</scope>
    <source>
        <strain evidence="11 12">B24</strain>
    </source>
</reference>
<evidence type="ECO:0000256" key="4">
    <source>
        <dbReference type="ARBA" id="ARBA00022777"/>
    </source>
</evidence>
<keyword evidence="4 9" id="KW-0418">Kinase</keyword>
<keyword evidence="9" id="KW-0963">Cytoplasm</keyword>
<dbReference type="GO" id="GO:0046872">
    <property type="term" value="F:metal ion binding"/>
    <property type="evidence" value="ECO:0007669"/>
    <property type="project" value="UniProtKB-KW"/>
</dbReference>
<name>A0A7D8AGN2_9MICO</name>
<feature type="binding site" evidence="9">
    <location>
        <position position="248"/>
    </location>
    <ligand>
        <name>K(+)</name>
        <dbReference type="ChEBI" id="CHEBI:29103"/>
    </ligand>
</feature>
<dbReference type="CDD" id="cd01174">
    <property type="entry name" value="ribokinase"/>
    <property type="match status" value="1"/>
</dbReference>
<dbReference type="SUPFAM" id="SSF53613">
    <property type="entry name" value="Ribokinase-like"/>
    <property type="match status" value="1"/>
</dbReference>
<evidence type="ECO:0000256" key="2">
    <source>
        <dbReference type="ARBA" id="ARBA00022723"/>
    </source>
</evidence>
<dbReference type="GO" id="GO:0005829">
    <property type="term" value="C:cytosol"/>
    <property type="evidence" value="ECO:0007669"/>
    <property type="project" value="TreeGrafter"/>
</dbReference>
<evidence type="ECO:0000256" key="1">
    <source>
        <dbReference type="ARBA" id="ARBA00022679"/>
    </source>
</evidence>
<feature type="binding site" evidence="9">
    <location>
        <position position="285"/>
    </location>
    <ligand>
        <name>K(+)</name>
        <dbReference type="ChEBI" id="CHEBI:29103"/>
    </ligand>
</feature>
<comment type="pathway">
    <text evidence="9">Carbohydrate metabolism; D-ribose degradation; D-ribose 5-phosphate from beta-D-ribopyranose: step 2/2.</text>
</comment>
<comment type="similarity">
    <text evidence="9">Belongs to the carbohydrate kinase PfkB family. Ribokinase subfamily.</text>
</comment>
<evidence type="ECO:0000256" key="3">
    <source>
        <dbReference type="ARBA" id="ARBA00022741"/>
    </source>
</evidence>
<dbReference type="InterPro" id="IPR011611">
    <property type="entry name" value="PfkB_dom"/>
</dbReference>
<organism evidence="11 12">
    <name type="scientific">Microbacterium esteraromaticum</name>
    <dbReference type="NCBI Taxonomy" id="57043"/>
    <lineage>
        <taxon>Bacteria</taxon>
        <taxon>Bacillati</taxon>
        <taxon>Actinomycetota</taxon>
        <taxon>Actinomycetes</taxon>
        <taxon>Micrococcales</taxon>
        <taxon>Microbacteriaceae</taxon>
        <taxon>Microbacterium</taxon>
    </lineage>
</organism>
<dbReference type="PRINTS" id="PR00990">
    <property type="entry name" value="RIBOKINASE"/>
</dbReference>
<dbReference type="GO" id="GO:0005524">
    <property type="term" value="F:ATP binding"/>
    <property type="evidence" value="ECO:0007669"/>
    <property type="project" value="UniProtKB-UniRule"/>
</dbReference>
<evidence type="ECO:0000313" key="12">
    <source>
        <dbReference type="Proteomes" id="UP000515708"/>
    </source>
</evidence>
<dbReference type="RefSeq" id="WP_182252357.1">
    <property type="nucleotide sequence ID" value="NZ_CP043732.1"/>
</dbReference>
<evidence type="ECO:0000259" key="10">
    <source>
        <dbReference type="Pfam" id="PF00294"/>
    </source>
</evidence>
<proteinExistence type="inferred from homology"/>
<comment type="catalytic activity">
    <reaction evidence="9">
        <text>D-ribose + ATP = D-ribose 5-phosphate + ADP + H(+)</text>
        <dbReference type="Rhea" id="RHEA:13697"/>
        <dbReference type="ChEBI" id="CHEBI:15378"/>
        <dbReference type="ChEBI" id="CHEBI:30616"/>
        <dbReference type="ChEBI" id="CHEBI:47013"/>
        <dbReference type="ChEBI" id="CHEBI:78346"/>
        <dbReference type="ChEBI" id="CHEBI:456216"/>
        <dbReference type="EC" id="2.7.1.15"/>
    </reaction>
</comment>